<dbReference type="Pfam" id="PF02381">
    <property type="entry name" value="MraZ"/>
    <property type="match status" value="2"/>
</dbReference>
<comment type="subcellular location">
    <subcellularLocation>
        <location evidence="7">Cytoplasm</location>
        <location evidence="7">Nucleoid</location>
    </subcellularLocation>
</comment>
<dbReference type="FunFam" id="3.40.1550.20:FF:000002">
    <property type="entry name" value="Transcriptional regulator MraZ"/>
    <property type="match status" value="1"/>
</dbReference>
<dbReference type="CDD" id="cd16320">
    <property type="entry name" value="MraZ_N"/>
    <property type="match status" value="1"/>
</dbReference>
<dbReference type="CDD" id="cd16321">
    <property type="entry name" value="MraZ_C"/>
    <property type="match status" value="1"/>
</dbReference>
<keyword evidence="5 7" id="KW-0238">DNA-binding</keyword>
<evidence type="ECO:0000256" key="7">
    <source>
        <dbReference type="HAMAP-Rule" id="MF_01008"/>
    </source>
</evidence>
<dbReference type="GO" id="GO:0003700">
    <property type="term" value="F:DNA-binding transcription factor activity"/>
    <property type="evidence" value="ECO:0007669"/>
    <property type="project" value="UniProtKB-UniRule"/>
</dbReference>
<evidence type="ECO:0000313" key="10">
    <source>
        <dbReference type="Proteomes" id="UP000198577"/>
    </source>
</evidence>
<dbReference type="STRING" id="937334.SAMN05444406_12810"/>
<dbReference type="InterPro" id="IPR037914">
    <property type="entry name" value="SpoVT-AbrB_sf"/>
</dbReference>
<dbReference type="InterPro" id="IPR035644">
    <property type="entry name" value="MraZ_C"/>
</dbReference>
<dbReference type="SUPFAM" id="SSF89447">
    <property type="entry name" value="AbrB/MazE/MraZ-like"/>
    <property type="match status" value="1"/>
</dbReference>
<evidence type="ECO:0000256" key="2">
    <source>
        <dbReference type="ARBA" id="ARBA00022490"/>
    </source>
</evidence>
<comment type="similarity">
    <text evidence="7">Belongs to the MraZ family.</text>
</comment>
<evidence type="ECO:0000259" key="8">
    <source>
        <dbReference type="PROSITE" id="PS51740"/>
    </source>
</evidence>
<dbReference type="NCBIfam" id="TIGR00242">
    <property type="entry name" value="division/cell wall cluster transcriptional repressor MraZ"/>
    <property type="match status" value="1"/>
</dbReference>
<dbReference type="GO" id="GO:0009295">
    <property type="term" value="C:nucleoid"/>
    <property type="evidence" value="ECO:0007669"/>
    <property type="project" value="UniProtKB-SubCell"/>
</dbReference>
<dbReference type="PANTHER" id="PTHR34701:SF1">
    <property type="entry name" value="TRANSCRIPTIONAL REGULATOR MRAZ"/>
    <property type="match status" value="1"/>
</dbReference>
<evidence type="ECO:0000313" key="9">
    <source>
        <dbReference type="EMBL" id="SFQ32774.1"/>
    </source>
</evidence>
<keyword evidence="10" id="KW-1185">Reference proteome</keyword>
<evidence type="ECO:0000256" key="1">
    <source>
        <dbReference type="ARBA" id="ARBA00013860"/>
    </source>
</evidence>
<dbReference type="InterPro" id="IPR020603">
    <property type="entry name" value="MraZ_dom"/>
</dbReference>
<evidence type="ECO:0000256" key="5">
    <source>
        <dbReference type="ARBA" id="ARBA00023125"/>
    </source>
</evidence>
<feature type="domain" description="SpoVT-AbrB" evidence="8">
    <location>
        <begin position="76"/>
        <end position="119"/>
    </location>
</feature>
<dbReference type="HAMAP" id="MF_01008">
    <property type="entry name" value="MraZ"/>
    <property type="match status" value="1"/>
</dbReference>
<sequence length="143" mass="16434">MFIGEYQHTIDPKGRVIMPAKFREGLGEKFVLTKGLDHCLFVYPNEEWGILEKKLRSLPLTNKDARAFIRFFFAGACECELDKQGRILIPANLREYAGLEKDVVIIGVSSRVEIWSKDRWDEYNSASNLDHEAIVERMAELGI</sequence>
<keyword evidence="2 7" id="KW-0963">Cytoplasm</keyword>
<dbReference type="GO" id="GO:0005737">
    <property type="term" value="C:cytoplasm"/>
    <property type="evidence" value="ECO:0007669"/>
    <property type="project" value="UniProtKB-UniRule"/>
</dbReference>
<accession>A0A1I5XLF6</accession>
<dbReference type="InterPro" id="IPR003444">
    <property type="entry name" value="MraZ"/>
</dbReference>
<gene>
    <name evidence="7" type="primary">mraZ</name>
    <name evidence="9" type="ORF">SAMN05444406_12810</name>
</gene>
<dbReference type="GO" id="GO:0000976">
    <property type="term" value="F:transcription cis-regulatory region binding"/>
    <property type="evidence" value="ECO:0007669"/>
    <property type="project" value="TreeGrafter"/>
</dbReference>
<keyword evidence="6 7" id="KW-0804">Transcription</keyword>
<evidence type="ECO:0000256" key="6">
    <source>
        <dbReference type="ARBA" id="ARBA00023163"/>
    </source>
</evidence>
<feature type="domain" description="SpoVT-AbrB" evidence="8">
    <location>
        <begin position="5"/>
        <end position="47"/>
    </location>
</feature>
<name>A0A1I5XLF6_9FIRM</name>
<dbReference type="PANTHER" id="PTHR34701">
    <property type="entry name" value="TRANSCRIPTIONAL REGULATOR MRAZ"/>
    <property type="match status" value="1"/>
</dbReference>
<dbReference type="AlphaFoldDB" id="A0A1I5XLF6"/>
<dbReference type="EMBL" id="FOXR01000028">
    <property type="protein sequence ID" value="SFQ32774.1"/>
    <property type="molecule type" value="Genomic_DNA"/>
</dbReference>
<reference evidence="9 10" key="1">
    <citation type="submission" date="2016-10" db="EMBL/GenBank/DDBJ databases">
        <authorList>
            <person name="de Groot N.N."/>
        </authorList>
    </citation>
    <scope>NUCLEOTIDE SEQUENCE [LARGE SCALE GENOMIC DNA]</scope>
    <source>
        <strain evidence="9 10">DSM 20678</strain>
    </source>
</reference>
<keyword evidence="4 7" id="KW-0805">Transcription regulation</keyword>
<dbReference type="OrthoDB" id="9807753at2"/>
<dbReference type="GO" id="GO:2000143">
    <property type="term" value="P:negative regulation of DNA-templated transcription initiation"/>
    <property type="evidence" value="ECO:0007669"/>
    <property type="project" value="TreeGrafter"/>
</dbReference>
<organism evidence="9 10">
    <name type="scientific">Caldicoprobacter faecalis</name>
    <dbReference type="NCBI Taxonomy" id="937334"/>
    <lineage>
        <taxon>Bacteria</taxon>
        <taxon>Bacillati</taxon>
        <taxon>Bacillota</taxon>
        <taxon>Clostridia</taxon>
        <taxon>Caldicoprobacterales</taxon>
        <taxon>Caldicoprobacteraceae</taxon>
        <taxon>Caldicoprobacter</taxon>
    </lineage>
</organism>
<dbReference type="InterPro" id="IPR007159">
    <property type="entry name" value="SpoVT-AbrB_dom"/>
</dbReference>
<dbReference type="InterPro" id="IPR038619">
    <property type="entry name" value="MraZ_sf"/>
</dbReference>
<evidence type="ECO:0000256" key="4">
    <source>
        <dbReference type="ARBA" id="ARBA00023015"/>
    </source>
</evidence>
<dbReference type="PROSITE" id="PS51740">
    <property type="entry name" value="SPOVT_ABRB"/>
    <property type="match status" value="2"/>
</dbReference>
<keyword evidence="3" id="KW-0677">Repeat</keyword>
<dbReference type="Gene3D" id="3.40.1550.20">
    <property type="entry name" value="Transcriptional regulator MraZ domain"/>
    <property type="match status" value="1"/>
</dbReference>
<evidence type="ECO:0000256" key="3">
    <source>
        <dbReference type="ARBA" id="ARBA00022737"/>
    </source>
</evidence>
<protein>
    <recommendedName>
        <fullName evidence="1 7">Transcriptional regulator MraZ</fullName>
    </recommendedName>
</protein>
<proteinExistence type="inferred from homology"/>
<comment type="subunit">
    <text evidence="7">Forms oligomers.</text>
</comment>
<dbReference type="RefSeq" id="WP_025747373.1">
    <property type="nucleotide sequence ID" value="NZ_FOXR01000028.1"/>
</dbReference>
<dbReference type="Proteomes" id="UP000198577">
    <property type="component" value="Unassembled WGS sequence"/>
</dbReference>
<dbReference type="InterPro" id="IPR035642">
    <property type="entry name" value="MraZ_N"/>
</dbReference>